<gene>
    <name evidence="6" type="ORF">DM02DRAFT_691373</name>
</gene>
<dbReference type="SUPFAM" id="SSF48452">
    <property type="entry name" value="TPR-like"/>
    <property type="match status" value="1"/>
</dbReference>
<dbReference type="GO" id="GO:0046486">
    <property type="term" value="P:glycerolipid metabolic process"/>
    <property type="evidence" value="ECO:0007669"/>
    <property type="project" value="UniProtKB-ARBA"/>
</dbReference>
<evidence type="ECO:0000256" key="1">
    <source>
        <dbReference type="ARBA" id="ARBA00022801"/>
    </source>
</evidence>
<keyword evidence="1 4" id="KW-0378">Hydrolase</keyword>
<keyword evidence="7" id="KW-1185">Reference proteome</keyword>
<dbReference type="GO" id="GO:0016020">
    <property type="term" value="C:membrane"/>
    <property type="evidence" value="ECO:0007669"/>
    <property type="project" value="TreeGrafter"/>
</dbReference>
<feature type="domain" description="PNPLA" evidence="5">
    <location>
        <begin position="13"/>
        <end position="219"/>
    </location>
</feature>
<dbReference type="InterPro" id="IPR011990">
    <property type="entry name" value="TPR-like_helical_dom_sf"/>
</dbReference>
<dbReference type="PROSITE" id="PS51635">
    <property type="entry name" value="PNPLA"/>
    <property type="match status" value="1"/>
</dbReference>
<feature type="short sequence motif" description="DGA/G" evidence="4">
    <location>
        <begin position="206"/>
        <end position="208"/>
    </location>
</feature>
<sequence length="1122" mass="126787">MADQFQAEILRVLCLDGGGIKGYTSLLILRRIFRTMVAEGHLHEVPRPCDVFDLIVGTSTGGLIAVMLGRLHMSIDECITKYEQVGKKVFGKKHYGGALGKVFKGLSSSFIYDIKALQEQVMLVLDDKHIERDTKFLERGVPLCKVMLCVTRTEIGKPDILRNYTSFHPTAENYSCTIWEAASATAAAPLYFKSVQFKETGERWCDGGLRRNNPINEALSELSRERGWKDRKIGCVLSLGTGVKKSDSITSSIASILKGVVAMVTDADDIAKVFASSELGIELFRTHRYFRFSIPQGMQDLKLDEWEETEKMRALATDYLSFAKRLVKFFRSKSRVAQTFVLWGLGGVGKTQIALKFAETVRHRLSVFWIRADRFANFAADYAQILKELGGVLPQQARSDDDSSNVLETTRRILEEESDRWLLILDNADDMDAFLGRHVNPNEDNGLSISQFLPRQGRMLITTRDRRFQGTVGAASDGLKVDSMSEKEATELLLACIPGYLIREHSNTISQAQQLVQDLGCLPLAIAQAAANIVEQQLTLDEYVSFFQNKKQRMGLMEAPAHDFQTTDPRNASQSVNITWQISFDVLVEKHPLSAVLITYIGCLHWRNIPRFLIRQLPEFQVESDPGCVEYMVHLVVHERILGRSTPAEVSTYVGHLVDIAWGFFPLVQERSDPDWVLATYLAPHATRMIELCEETSMSSKPLSILLLRTSQFYGRSNIFDAAVYLAEKAQEMGRKEWDSSPGIILTFMKNAYHQYMDAAEYKEAEQTVREALQFLESDFAKSSIAPAQLEEHRISLQSHLAMRIMPRCDHATREQLHRSQLASGIVGEWTARGITIRHNLAWALFEQGKLEEADSTNAALLQFAETDAGKVAVSRRLYLIMLNLRCRIIRKMSSRADDRSMDNWDDSMTQAKEELLQVYGLVFKESLEVWGIEDIDTWKAANNLTGCLIDYGMIIECYSILSAVLTAGIVAKVRGQGKFKVTLNNLTKTTKVCLHDLQWSGTQGKLKVEECRRLLHEWRKSSSCTAEDDSHDALNNQAVYLQSKGEFVEAERQHFRSIELCEQAGQSVPGLYLYNLMLAIARQGRLDEAREFRDKHLDEIAAEEASYGTLQHCMELSARDR</sequence>
<dbReference type="CDD" id="cd07216">
    <property type="entry name" value="Pat17_PNPLA8_PNPLA9_like3"/>
    <property type="match status" value="1"/>
</dbReference>
<dbReference type="Pfam" id="PF00931">
    <property type="entry name" value="NB-ARC"/>
    <property type="match status" value="1"/>
</dbReference>
<dbReference type="GO" id="GO:0016042">
    <property type="term" value="P:lipid catabolic process"/>
    <property type="evidence" value="ECO:0007669"/>
    <property type="project" value="UniProtKB-UniRule"/>
</dbReference>
<dbReference type="InterPro" id="IPR016035">
    <property type="entry name" value="Acyl_Trfase/lysoPLipase"/>
</dbReference>
<proteinExistence type="predicted"/>
<dbReference type="Proteomes" id="UP000244855">
    <property type="component" value="Unassembled WGS sequence"/>
</dbReference>
<reference evidence="6 7" key="1">
    <citation type="journal article" date="2018" name="Sci. Rep.">
        <title>Comparative genomics provides insights into the lifestyle and reveals functional heterogeneity of dark septate endophytic fungi.</title>
        <authorList>
            <person name="Knapp D.G."/>
            <person name="Nemeth J.B."/>
            <person name="Barry K."/>
            <person name="Hainaut M."/>
            <person name="Henrissat B."/>
            <person name="Johnson J."/>
            <person name="Kuo A."/>
            <person name="Lim J.H.P."/>
            <person name="Lipzen A."/>
            <person name="Nolan M."/>
            <person name="Ohm R.A."/>
            <person name="Tamas L."/>
            <person name="Grigoriev I.V."/>
            <person name="Spatafora J.W."/>
            <person name="Nagy L.G."/>
            <person name="Kovacs G.M."/>
        </authorList>
    </citation>
    <scope>NUCLEOTIDE SEQUENCE [LARGE SCALE GENOMIC DNA]</scope>
    <source>
        <strain evidence="6 7">DSE2036</strain>
    </source>
</reference>
<dbReference type="Gene3D" id="3.40.1090.10">
    <property type="entry name" value="Cytosolic phospholipase A2 catalytic domain"/>
    <property type="match status" value="1"/>
</dbReference>
<accession>A0A2V1DD55</accession>
<dbReference type="PANTHER" id="PTHR24185:SF1">
    <property type="entry name" value="CALCIUM-INDEPENDENT PHOSPHOLIPASE A2-GAMMA"/>
    <property type="match status" value="1"/>
</dbReference>
<keyword evidence="3 4" id="KW-0443">Lipid metabolism</keyword>
<dbReference type="EMBL" id="KZ805507">
    <property type="protein sequence ID" value="PVH95139.1"/>
    <property type="molecule type" value="Genomic_DNA"/>
</dbReference>
<keyword evidence="2 4" id="KW-0442">Lipid degradation</keyword>
<dbReference type="InterPro" id="IPR002641">
    <property type="entry name" value="PNPLA_dom"/>
</dbReference>
<dbReference type="STRING" id="97972.A0A2V1DD55"/>
<evidence type="ECO:0000313" key="7">
    <source>
        <dbReference type="Proteomes" id="UP000244855"/>
    </source>
</evidence>
<evidence type="ECO:0000259" key="5">
    <source>
        <dbReference type="PROSITE" id="PS51635"/>
    </source>
</evidence>
<dbReference type="GO" id="GO:0047499">
    <property type="term" value="F:calcium-independent phospholipase A2 activity"/>
    <property type="evidence" value="ECO:0007669"/>
    <property type="project" value="TreeGrafter"/>
</dbReference>
<dbReference type="OrthoDB" id="6612291at2759"/>
<dbReference type="InterPro" id="IPR002182">
    <property type="entry name" value="NB-ARC"/>
</dbReference>
<organism evidence="6 7">
    <name type="scientific">Periconia macrospinosa</name>
    <dbReference type="NCBI Taxonomy" id="97972"/>
    <lineage>
        <taxon>Eukaryota</taxon>
        <taxon>Fungi</taxon>
        <taxon>Dikarya</taxon>
        <taxon>Ascomycota</taxon>
        <taxon>Pezizomycotina</taxon>
        <taxon>Dothideomycetes</taxon>
        <taxon>Pleosporomycetidae</taxon>
        <taxon>Pleosporales</taxon>
        <taxon>Massarineae</taxon>
        <taxon>Periconiaceae</taxon>
        <taxon>Periconia</taxon>
    </lineage>
</organism>
<dbReference type="GO" id="GO:0043531">
    <property type="term" value="F:ADP binding"/>
    <property type="evidence" value="ECO:0007669"/>
    <property type="project" value="InterPro"/>
</dbReference>
<feature type="active site" description="Nucleophile" evidence="4">
    <location>
        <position position="59"/>
    </location>
</feature>
<dbReference type="AlphaFoldDB" id="A0A2V1DD55"/>
<feature type="active site" description="Proton acceptor" evidence="4">
    <location>
        <position position="206"/>
    </location>
</feature>
<protein>
    <recommendedName>
        <fullName evidence="5">PNPLA domain-containing protein</fullName>
    </recommendedName>
</protein>
<dbReference type="InterPro" id="IPR027417">
    <property type="entry name" value="P-loop_NTPase"/>
</dbReference>
<feature type="short sequence motif" description="GXGXXG" evidence="4">
    <location>
        <begin position="17"/>
        <end position="22"/>
    </location>
</feature>
<feature type="short sequence motif" description="GXSXG" evidence="4">
    <location>
        <begin position="57"/>
        <end position="61"/>
    </location>
</feature>
<dbReference type="Gene3D" id="1.25.40.10">
    <property type="entry name" value="Tetratricopeptide repeat domain"/>
    <property type="match status" value="1"/>
</dbReference>
<name>A0A2V1DD55_9PLEO</name>
<evidence type="ECO:0000256" key="2">
    <source>
        <dbReference type="ARBA" id="ARBA00022963"/>
    </source>
</evidence>
<dbReference type="PANTHER" id="PTHR24185">
    <property type="entry name" value="CALCIUM-INDEPENDENT PHOSPHOLIPASE A2-GAMMA"/>
    <property type="match status" value="1"/>
</dbReference>
<evidence type="ECO:0000256" key="3">
    <source>
        <dbReference type="ARBA" id="ARBA00023098"/>
    </source>
</evidence>
<evidence type="ECO:0000313" key="6">
    <source>
        <dbReference type="EMBL" id="PVH95139.1"/>
    </source>
</evidence>
<dbReference type="GO" id="GO:0019369">
    <property type="term" value="P:arachidonate metabolic process"/>
    <property type="evidence" value="ECO:0007669"/>
    <property type="project" value="TreeGrafter"/>
</dbReference>
<dbReference type="Pfam" id="PF01734">
    <property type="entry name" value="Patatin"/>
    <property type="match status" value="1"/>
</dbReference>
<dbReference type="SUPFAM" id="SSF52540">
    <property type="entry name" value="P-loop containing nucleoside triphosphate hydrolases"/>
    <property type="match status" value="1"/>
</dbReference>
<dbReference type="SUPFAM" id="SSF52151">
    <property type="entry name" value="FabD/lysophospholipase-like"/>
    <property type="match status" value="1"/>
</dbReference>
<evidence type="ECO:0000256" key="4">
    <source>
        <dbReference type="PROSITE-ProRule" id="PRU01161"/>
    </source>
</evidence>